<reference evidence="3" key="1">
    <citation type="journal article" date="2021" name="Front. Microbiol.">
        <title>Comprehensive Comparative Genomics and Phenotyping of Methylobacterium Species.</title>
        <authorList>
            <person name="Alessa O."/>
            <person name="Ogura Y."/>
            <person name="Fujitani Y."/>
            <person name="Takami H."/>
            <person name="Hayashi T."/>
            <person name="Sahin N."/>
            <person name="Tani A."/>
        </authorList>
    </citation>
    <scope>NUCLEOTIDE SEQUENCE</scope>
    <source>
        <strain evidence="3">KCTC 52305</strain>
    </source>
</reference>
<comment type="caution">
    <text evidence="3">The sequence shown here is derived from an EMBL/GenBank/DDBJ whole genome shotgun (WGS) entry which is preliminary data.</text>
</comment>
<proteinExistence type="predicted"/>
<protein>
    <submittedName>
        <fullName evidence="3">Uncharacterized protein</fullName>
    </submittedName>
</protein>
<gene>
    <name evidence="3" type="ORF">OPKNFCMD_0557</name>
</gene>
<dbReference type="EMBL" id="BPQH01000002">
    <property type="protein sequence ID" value="GJD47845.1"/>
    <property type="molecule type" value="Genomic_DNA"/>
</dbReference>
<evidence type="ECO:0000313" key="4">
    <source>
        <dbReference type="Proteomes" id="UP001055167"/>
    </source>
</evidence>
<organism evidence="3 4">
    <name type="scientific">Methylobacterium crusticola</name>
    <dbReference type="NCBI Taxonomy" id="1697972"/>
    <lineage>
        <taxon>Bacteria</taxon>
        <taxon>Pseudomonadati</taxon>
        <taxon>Pseudomonadota</taxon>
        <taxon>Alphaproteobacteria</taxon>
        <taxon>Hyphomicrobiales</taxon>
        <taxon>Methylobacteriaceae</taxon>
        <taxon>Methylobacterium</taxon>
    </lineage>
</organism>
<feature type="signal peptide" evidence="2">
    <location>
        <begin position="1"/>
        <end position="30"/>
    </location>
</feature>
<name>A0ABQ4QSU1_9HYPH</name>
<feature type="region of interest" description="Disordered" evidence="1">
    <location>
        <begin position="27"/>
        <end position="97"/>
    </location>
</feature>
<accession>A0ABQ4QSU1</accession>
<evidence type="ECO:0000256" key="1">
    <source>
        <dbReference type="SAM" id="MobiDB-lite"/>
    </source>
</evidence>
<feature type="compositionally biased region" description="Basic and acidic residues" evidence="1">
    <location>
        <begin position="78"/>
        <end position="87"/>
    </location>
</feature>
<dbReference type="Proteomes" id="UP001055167">
    <property type="component" value="Unassembled WGS sequence"/>
</dbReference>
<evidence type="ECO:0000313" key="3">
    <source>
        <dbReference type="EMBL" id="GJD47845.1"/>
    </source>
</evidence>
<keyword evidence="2" id="KW-0732">Signal</keyword>
<keyword evidence="4" id="KW-1185">Reference proteome</keyword>
<reference evidence="3" key="2">
    <citation type="submission" date="2021-08" db="EMBL/GenBank/DDBJ databases">
        <authorList>
            <person name="Tani A."/>
            <person name="Ola A."/>
            <person name="Ogura Y."/>
            <person name="Katsura K."/>
            <person name="Hayashi T."/>
        </authorList>
    </citation>
    <scope>NUCLEOTIDE SEQUENCE</scope>
    <source>
        <strain evidence="3">KCTC 52305</strain>
    </source>
</reference>
<evidence type="ECO:0000256" key="2">
    <source>
        <dbReference type="SAM" id="SignalP"/>
    </source>
</evidence>
<dbReference type="RefSeq" id="WP_128563531.1">
    <property type="nucleotide sequence ID" value="NZ_BPQH01000002.1"/>
</dbReference>
<feature type="chain" id="PRO_5045119893" evidence="2">
    <location>
        <begin position="31"/>
        <end position="97"/>
    </location>
</feature>
<sequence>MSPLPTRTPSPRLALAALPLAILLAGPAGARDRPPAPSAMSGDVDATGTVTPADPVLIPEADGARARGGRARGPEGPARADRNRRDVTGPARELVPD</sequence>